<dbReference type="PANTHER" id="PTHR31919:SF1">
    <property type="entry name" value="ZINC FINGERS AND HOMEOBOXES PROTEIN 1, ISOFORM 2"/>
    <property type="match status" value="1"/>
</dbReference>
<dbReference type="Pfam" id="PF17826">
    <property type="entry name" value="DUF5588"/>
    <property type="match status" value="1"/>
</dbReference>
<dbReference type="InterPro" id="IPR041404">
    <property type="entry name" value="DUF5588"/>
</dbReference>
<evidence type="ECO:0000313" key="1">
    <source>
        <dbReference type="EMBL" id="KAG8187659.1"/>
    </source>
</evidence>
<dbReference type="InterPro" id="IPR011990">
    <property type="entry name" value="TPR-like_helical_dom_sf"/>
</dbReference>
<dbReference type="PANTHER" id="PTHR31919">
    <property type="entry name" value="ZINC FINGERS AND HOMEOBOXES PROTEIN 1, ISOFORM 2"/>
    <property type="match status" value="1"/>
</dbReference>
<dbReference type="AlphaFoldDB" id="A0AAV6UV27"/>
<proteinExistence type="predicted"/>
<reference evidence="1 2" key="1">
    <citation type="journal article" date="2022" name="Nat. Ecol. Evol.">
        <title>A masculinizing supergene underlies an exaggerated male reproductive morph in a spider.</title>
        <authorList>
            <person name="Hendrickx F."/>
            <person name="De Corte Z."/>
            <person name="Sonet G."/>
            <person name="Van Belleghem S.M."/>
            <person name="Kostlbacher S."/>
            <person name="Vangestel C."/>
        </authorList>
    </citation>
    <scope>NUCLEOTIDE SEQUENCE [LARGE SCALE GENOMIC DNA]</scope>
    <source>
        <strain evidence="1">W744_W776</strain>
    </source>
</reference>
<dbReference type="Proteomes" id="UP000827092">
    <property type="component" value="Unassembled WGS sequence"/>
</dbReference>
<keyword evidence="2" id="KW-1185">Reference proteome</keyword>
<organism evidence="1 2">
    <name type="scientific">Oedothorax gibbosus</name>
    <dbReference type="NCBI Taxonomy" id="931172"/>
    <lineage>
        <taxon>Eukaryota</taxon>
        <taxon>Metazoa</taxon>
        <taxon>Ecdysozoa</taxon>
        <taxon>Arthropoda</taxon>
        <taxon>Chelicerata</taxon>
        <taxon>Arachnida</taxon>
        <taxon>Araneae</taxon>
        <taxon>Araneomorphae</taxon>
        <taxon>Entelegynae</taxon>
        <taxon>Araneoidea</taxon>
        <taxon>Linyphiidae</taxon>
        <taxon>Erigoninae</taxon>
        <taxon>Oedothorax</taxon>
    </lineage>
</organism>
<dbReference type="EMBL" id="JAFNEN010000264">
    <property type="protein sequence ID" value="KAG8187659.1"/>
    <property type="molecule type" value="Genomic_DNA"/>
</dbReference>
<dbReference type="SUPFAM" id="SSF48452">
    <property type="entry name" value="TPR-like"/>
    <property type="match status" value="1"/>
</dbReference>
<sequence>MEFGADFDDDFFEEPKERHLNGPAKYEPKVFKPLWFMDTDSNQKSEEEDALHALKHQADHHYSRKCYSKAAETYERCLGMVPPGTNTTWRREFMENIARAHLNMGQPEKALEWSFELDKSSCNADQKIVSMNLLAAVCHKLKKYAEELEALHCCLEAHKLCPEFWQRLALCYAGLFKLRLPDFPSTPDQEPEDEELCCDFKAKRSPLLQGKDKCSKSASAEELLPSPNSDLVCPSLEGDRLTAASEETCTESSKCELCMLGIQIVSSCLIRTRMLMDSGGPSHLTAQRDECLKEKIANCLKHMEVDQDFIDVASQMLGGEFSTILQRPDSTLDQHSSLLNHKEQDPTDGV</sequence>
<dbReference type="Gene3D" id="1.25.40.10">
    <property type="entry name" value="Tetratricopeptide repeat domain"/>
    <property type="match status" value="1"/>
</dbReference>
<accession>A0AAV6UV27</accession>
<protein>
    <submittedName>
        <fullName evidence="1">Uncharacterized protein</fullName>
    </submittedName>
</protein>
<comment type="caution">
    <text evidence="1">The sequence shown here is derived from an EMBL/GenBank/DDBJ whole genome shotgun (WGS) entry which is preliminary data.</text>
</comment>
<gene>
    <name evidence="1" type="ORF">JTE90_005511</name>
</gene>
<evidence type="ECO:0000313" key="2">
    <source>
        <dbReference type="Proteomes" id="UP000827092"/>
    </source>
</evidence>
<name>A0AAV6UV27_9ARAC</name>